<reference evidence="2" key="1">
    <citation type="submission" date="2025-08" db="UniProtKB">
        <authorList>
            <consortium name="Ensembl"/>
        </authorList>
    </citation>
    <scope>IDENTIFICATION</scope>
</reference>
<dbReference type="Ensembl" id="ENSCPGT00000025116.1">
    <property type="protein sequence ID" value="ENSCPGP00000022977.1"/>
    <property type="gene ID" value="ENSCPGG00000015929.1"/>
</dbReference>
<reference evidence="2" key="2">
    <citation type="submission" date="2025-09" db="UniProtKB">
        <authorList>
            <consortium name="Ensembl"/>
        </authorList>
    </citation>
    <scope>IDENTIFICATION</scope>
</reference>
<evidence type="ECO:0000256" key="1">
    <source>
        <dbReference type="SAM" id="MobiDB-lite"/>
    </source>
</evidence>
<accession>A0A8C3KLS8</accession>
<sequence length="110" mass="12410">NNWVVKFQRTVSRLLGASLLILQNLERSKREMPTAEQARRLCHRQSHQPFTVPTPWSSEAAPGRQRRGALRPPQRMLSPVWDQGPPHGPTPAGAPRARVWNRGVPDLKAP</sequence>
<evidence type="ECO:0000313" key="2">
    <source>
        <dbReference type="Ensembl" id="ENSCPGP00000022977.1"/>
    </source>
</evidence>
<feature type="compositionally biased region" description="Polar residues" evidence="1">
    <location>
        <begin position="47"/>
        <end position="57"/>
    </location>
</feature>
<feature type="region of interest" description="Disordered" evidence="1">
    <location>
        <begin position="30"/>
        <end position="110"/>
    </location>
</feature>
<feature type="compositionally biased region" description="Basic and acidic residues" evidence="1">
    <location>
        <begin position="30"/>
        <end position="39"/>
    </location>
</feature>
<name>A0A8C3KLS8_9CHAR</name>
<dbReference type="AlphaFoldDB" id="A0A8C3KLS8"/>
<proteinExistence type="predicted"/>
<protein>
    <submittedName>
        <fullName evidence="2">Uncharacterized protein</fullName>
    </submittedName>
</protein>
<evidence type="ECO:0000313" key="3">
    <source>
        <dbReference type="Proteomes" id="UP000694419"/>
    </source>
</evidence>
<keyword evidence="3" id="KW-1185">Reference proteome</keyword>
<dbReference type="Proteomes" id="UP000694419">
    <property type="component" value="Unplaced"/>
</dbReference>
<organism evidence="2 3">
    <name type="scientific">Calidris pygmaea</name>
    <name type="common">Spoon-billed sandpiper</name>
    <dbReference type="NCBI Taxonomy" id="425635"/>
    <lineage>
        <taxon>Eukaryota</taxon>
        <taxon>Metazoa</taxon>
        <taxon>Chordata</taxon>
        <taxon>Craniata</taxon>
        <taxon>Vertebrata</taxon>
        <taxon>Euteleostomi</taxon>
        <taxon>Archelosauria</taxon>
        <taxon>Archosauria</taxon>
        <taxon>Dinosauria</taxon>
        <taxon>Saurischia</taxon>
        <taxon>Theropoda</taxon>
        <taxon>Coelurosauria</taxon>
        <taxon>Aves</taxon>
        <taxon>Neognathae</taxon>
        <taxon>Neoaves</taxon>
        <taxon>Charadriiformes</taxon>
        <taxon>Scolopacidae</taxon>
        <taxon>Calidris</taxon>
    </lineage>
</organism>